<dbReference type="OrthoDB" id="1751210at2759"/>
<sequence length="553" mass="60848">MSSVKFDGSYKLFEPEVHSERPFIVGVDERLDSPETAALKYEEAIARANGGDVRGVTPPGLISMATYAKVPSAAIHGFDSTRGFQDSPYSHQYSAQAYPTQASQAASQLSQDSFDSTAADYVSALRVSSWLPRSGSRNTKVQIHVSVSTNVTYFSVLFGAHRVQAHVDLHKVNGSEAIYALSCLVPQHMETRSHTANVPMYLLVEGPSGEEILREDLGHFVYCDAQVGSAGGGPEDITRKLSKSPGQVQTESPPKSPIQLRHDSTATTNSYDYPMPPQQATQSPYATAYPQAGNNAMISTYRASTTFTDQYSRVAPPALRTPAGGWPTYSSHLDTNHRSPAGMHHGGMSRPNLMPMGQGSVPQLIRTSTLQSSAHSNGQGFNPYALYSNKAVLEIEGKLDSMAEAGPTEKPNNNTCISCIWWEEKREHFVTSVDTIYLLEQLVAAPSRFTVEEKNRIRRNLEGFRPLTVSKTKPDSEEFFKDVKVFRWKLLESALKKIISKYSASPSSMVSSTHMLTSGPYPLSRLLLSQRARARRKLPARMRFQLITATMIA</sequence>
<evidence type="ECO:0000313" key="3">
    <source>
        <dbReference type="EMBL" id="CAI4213154.1"/>
    </source>
</evidence>
<comment type="caution">
    <text evidence="3">The sequence shown here is derived from an EMBL/GenBank/DDBJ whole genome shotgun (WGS) entry which is preliminary data.</text>
</comment>
<accession>A0A9P1H0F0</accession>
<protein>
    <recommendedName>
        <fullName evidence="2">DUF7082 domain-containing protein</fullName>
    </recommendedName>
</protein>
<dbReference type="PANTHER" id="PTHR39463:SF1">
    <property type="entry name" value="MEDUSA"/>
    <property type="match status" value="1"/>
</dbReference>
<dbReference type="InterPro" id="IPR055509">
    <property type="entry name" value="DUF7082"/>
</dbReference>
<dbReference type="GO" id="GO:0005634">
    <property type="term" value="C:nucleus"/>
    <property type="evidence" value="ECO:0007669"/>
    <property type="project" value="TreeGrafter"/>
</dbReference>
<name>A0A9P1H0F0_9PEZI</name>
<dbReference type="Pfam" id="PF23305">
    <property type="entry name" value="DUF7082"/>
    <property type="match status" value="1"/>
</dbReference>
<evidence type="ECO:0000259" key="2">
    <source>
        <dbReference type="Pfam" id="PF23305"/>
    </source>
</evidence>
<evidence type="ECO:0000256" key="1">
    <source>
        <dbReference type="SAM" id="MobiDB-lite"/>
    </source>
</evidence>
<reference evidence="3" key="1">
    <citation type="submission" date="2022-11" db="EMBL/GenBank/DDBJ databases">
        <authorList>
            <person name="Scott C."/>
            <person name="Bruce N."/>
        </authorList>
    </citation>
    <scope>NUCLEOTIDE SEQUENCE</scope>
</reference>
<evidence type="ECO:0000313" key="4">
    <source>
        <dbReference type="Proteomes" id="UP000838763"/>
    </source>
</evidence>
<gene>
    <name evidence="3" type="ORF">PPNO1_LOCUS2905</name>
</gene>
<feature type="domain" description="DUF7082" evidence="2">
    <location>
        <begin position="405"/>
        <end position="499"/>
    </location>
</feature>
<keyword evidence="4" id="KW-1185">Reference proteome</keyword>
<proteinExistence type="predicted"/>
<feature type="compositionally biased region" description="Polar residues" evidence="1">
    <location>
        <begin position="244"/>
        <end position="253"/>
    </location>
</feature>
<organism evidence="3 4">
    <name type="scientific">Parascedosporium putredinis</name>
    <dbReference type="NCBI Taxonomy" id="1442378"/>
    <lineage>
        <taxon>Eukaryota</taxon>
        <taxon>Fungi</taxon>
        <taxon>Dikarya</taxon>
        <taxon>Ascomycota</taxon>
        <taxon>Pezizomycotina</taxon>
        <taxon>Sordariomycetes</taxon>
        <taxon>Hypocreomycetidae</taxon>
        <taxon>Microascales</taxon>
        <taxon>Microascaceae</taxon>
        <taxon>Parascedosporium</taxon>
    </lineage>
</organism>
<dbReference type="EMBL" id="CALLCH030000007">
    <property type="protein sequence ID" value="CAI4213154.1"/>
    <property type="molecule type" value="Genomic_DNA"/>
</dbReference>
<feature type="region of interest" description="Disordered" evidence="1">
    <location>
        <begin position="230"/>
        <end position="274"/>
    </location>
</feature>
<dbReference type="AlphaFoldDB" id="A0A9P1H0F0"/>
<dbReference type="Proteomes" id="UP000838763">
    <property type="component" value="Unassembled WGS sequence"/>
</dbReference>
<dbReference type="PANTHER" id="PTHR39463">
    <property type="entry name" value="MEDUSA"/>
    <property type="match status" value="1"/>
</dbReference>